<dbReference type="EMBL" id="KZ772749">
    <property type="protein sequence ID" value="PTQ34742.1"/>
    <property type="molecule type" value="Genomic_DNA"/>
</dbReference>
<gene>
    <name evidence="2" type="ORF">MARPO_0077s0061</name>
</gene>
<feature type="signal peptide" evidence="1">
    <location>
        <begin position="1"/>
        <end position="26"/>
    </location>
</feature>
<name>A0A2R6WLK0_MARPO</name>
<reference evidence="3" key="1">
    <citation type="journal article" date="2017" name="Cell">
        <title>Insights into land plant evolution garnered from the Marchantia polymorpha genome.</title>
        <authorList>
            <person name="Bowman J.L."/>
            <person name="Kohchi T."/>
            <person name="Yamato K.T."/>
            <person name="Jenkins J."/>
            <person name="Shu S."/>
            <person name="Ishizaki K."/>
            <person name="Yamaoka S."/>
            <person name="Nishihama R."/>
            <person name="Nakamura Y."/>
            <person name="Berger F."/>
            <person name="Adam C."/>
            <person name="Aki S.S."/>
            <person name="Althoff F."/>
            <person name="Araki T."/>
            <person name="Arteaga-Vazquez M.A."/>
            <person name="Balasubrmanian S."/>
            <person name="Barry K."/>
            <person name="Bauer D."/>
            <person name="Boehm C.R."/>
            <person name="Briginshaw L."/>
            <person name="Caballero-Perez J."/>
            <person name="Catarino B."/>
            <person name="Chen F."/>
            <person name="Chiyoda S."/>
            <person name="Chovatia M."/>
            <person name="Davies K.M."/>
            <person name="Delmans M."/>
            <person name="Demura T."/>
            <person name="Dierschke T."/>
            <person name="Dolan L."/>
            <person name="Dorantes-Acosta A.E."/>
            <person name="Eklund D.M."/>
            <person name="Florent S.N."/>
            <person name="Flores-Sandoval E."/>
            <person name="Fujiyama A."/>
            <person name="Fukuzawa H."/>
            <person name="Galik B."/>
            <person name="Grimanelli D."/>
            <person name="Grimwood J."/>
            <person name="Grossniklaus U."/>
            <person name="Hamada T."/>
            <person name="Haseloff J."/>
            <person name="Hetherington A.J."/>
            <person name="Higo A."/>
            <person name="Hirakawa Y."/>
            <person name="Hundley H.N."/>
            <person name="Ikeda Y."/>
            <person name="Inoue K."/>
            <person name="Inoue S.I."/>
            <person name="Ishida S."/>
            <person name="Jia Q."/>
            <person name="Kakita M."/>
            <person name="Kanazawa T."/>
            <person name="Kawai Y."/>
            <person name="Kawashima T."/>
            <person name="Kennedy M."/>
            <person name="Kinose K."/>
            <person name="Kinoshita T."/>
            <person name="Kohara Y."/>
            <person name="Koide E."/>
            <person name="Komatsu K."/>
            <person name="Kopischke S."/>
            <person name="Kubo M."/>
            <person name="Kyozuka J."/>
            <person name="Lagercrantz U."/>
            <person name="Lin S.S."/>
            <person name="Lindquist E."/>
            <person name="Lipzen A.M."/>
            <person name="Lu C.W."/>
            <person name="De Luna E."/>
            <person name="Martienssen R.A."/>
            <person name="Minamino N."/>
            <person name="Mizutani M."/>
            <person name="Mizutani M."/>
            <person name="Mochizuki N."/>
            <person name="Monte I."/>
            <person name="Mosher R."/>
            <person name="Nagasaki H."/>
            <person name="Nakagami H."/>
            <person name="Naramoto S."/>
            <person name="Nishitani K."/>
            <person name="Ohtani M."/>
            <person name="Okamoto T."/>
            <person name="Okumura M."/>
            <person name="Phillips J."/>
            <person name="Pollak B."/>
            <person name="Reinders A."/>
            <person name="Rovekamp M."/>
            <person name="Sano R."/>
            <person name="Sawa S."/>
            <person name="Schmid M.W."/>
            <person name="Shirakawa M."/>
            <person name="Solano R."/>
            <person name="Spunde A."/>
            <person name="Suetsugu N."/>
            <person name="Sugano S."/>
            <person name="Sugiyama A."/>
            <person name="Sun R."/>
            <person name="Suzuki Y."/>
            <person name="Takenaka M."/>
            <person name="Takezawa D."/>
            <person name="Tomogane H."/>
            <person name="Tsuzuki M."/>
            <person name="Ueda T."/>
            <person name="Umeda M."/>
            <person name="Ward J.M."/>
            <person name="Watanabe Y."/>
            <person name="Yazaki K."/>
            <person name="Yokoyama R."/>
            <person name="Yoshitake Y."/>
            <person name="Yotsui I."/>
            <person name="Zachgo S."/>
            <person name="Schmutz J."/>
        </authorList>
    </citation>
    <scope>NUCLEOTIDE SEQUENCE [LARGE SCALE GENOMIC DNA]</scope>
    <source>
        <strain evidence="3">Tak-1</strain>
    </source>
</reference>
<dbReference type="EMBL" id="KZ772749">
    <property type="protein sequence ID" value="PTQ34745.1"/>
    <property type="molecule type" value="Genomic_DNA"/>
</dbReference>
<keyword evidence="3" id="KW-1185">Reference proteome</keyword>
<dbReference type="Gramene" id="Mp8g00070.1">
    <property type="protein sequence ID" value="Mp8g00070.1.cds1"/>
    <property type="gene ID" value="Mp8g00070"/>
</dbReference>
<protein>
    <submittedName>
        <fullName evidence="2">Uncharacterized protein</fullName>
    </submittedName>
</protein>
<organism evidence="2 3">
    <name type="scientific">Marchantia polymorpha</name>
    <name type="common">Common liverwort</name>
    <name type="synonym">Marchantia aquatica</name>
    <dbReference type="NCBI Taxonomy" id="3197"/>
    <lineage>
        <taxon>Eukaryota</taxon>
        <taxon>Viridiplantae</taxon>
        <taxon>Streptophyta</taxon>
        <taxon>Embryophyta</taxon>
        <taxon>Marchantiophyta</taxon>
        <taxon>Marchantiopsida</taxon>
        <taxon>Marchantiidae</taxon>
        <taxon>Marchantiales</taxon>
        <taxon>Marchantiaceae</taxon>
        <taxon>Marchantia</taxon>
    </lineage>
</organism>
<proteinExistence type="predicted"/>
<dbReference type="Proteomes" id="UP000244005">
    <property type="component" value="Unassembled WGS sequence"/>
</dbReference>
<accession>A0A2R6WLK0</accession>
<dbReference type="EMBL" id="KZ772749">
    <property type="protein sequence ID" value="PTQ34741.1"/>
    <property type="molecule type" value="Genomic_DNA"/>
</dbReference>
<keyword evidence="1" id="KW-0732">Signal</keyword>
<evidence type="ECO:0000256" key="1">
    <source>
        <dbReference type="SAM" id="SignalP"/>
    </source>
</evidence>
<dbReference type="AlphaFoldDB" id="A0A2R6WLK0"/>
<sequence>MDWRLKLHKNQQIILLLLGLIPGALAVTKVLTPGQATIGLIVLFFFSRRHANALQRQYEADEAQRVQEVERQAALVKRKGKGKGKGD</sequence>
<feature type="chain" id="PRO_5044069773" evidence="1">
    <location>
        <begin position="27"/>
        <end position="87"/>
    </location>
</feature>
<reference evidence="2" key="2">
    <citation type="submission" date="2017-12" db="EMBL/GenBank/DDBJ databases">
        <title>WGS assembly of Marchantia polymorpha.</title>
        <authorList>
            <person name="Bowman J.L."/>
            <person name="Kohchi T."/>
            <person name="Yamato K.T."/>
            <person name="Jenkins J."/>
            <person name="Shu S."/>
            <person name="Ishizaki K."/>
            <person name="Yamaoka S."/>
            <person name="Nishihama R."/>
            <person name="Nakamura Y."/>
            <person name="Berger F."/>
            <person name="Adam C."/>
            <person name="Aki S.S."/>
            <person name="Althoff F."/>
            <person name="Araki T."/>
            <person name="Arteaga-Vazquez M.A."/>
            <person name="Balasubrmanian S."/>
            <person name="Bauer D."/>
            <person name="Boehm C.R."/>
            <person name="Briginshaw L."/>
            <person name="Caballero-Perez J."/>
            <person name="Catarino B."/>
            <person name="Chen F."/>
            <person name="Chiyoda S."/>
            <person name="Chovatia M."/>
            <person name="Davies K.M."/>
            <person name="Delmans M."/>
            <person name="Demura T."/>
            <person name="Dierschke T."/>
            <person name="Dolan L."/>
            <person name="Dorantes-Acosta A.E."/>
            <person name="Eklund D.M."/>
            <person name="Florent S.N."/>
            <person name="Flores-Sandoval E."/>
            <person name="Fujiyama A."/>
            <person name="Fukuzawa H."/>
            <person name="Galik B."/>
            <person name="Grimanelli D."/>
            <person name="Grimwood J."/>
            <person name="Grossniklaus U."/>
            <person name="Hamada T."/>
            <person name="Haseloff J."/>
            <person name="Hetherington A.J."/>
            <person name="Higo A."/>
            <person name="Hirakawa Y."/>
            <person name="Hundley H.N."/>
            <person name="Ikeda Y."/>
            <person name="Inoue K."/>
            <person name="Inoue S."/>
            <person name="Ishida S."/>
            <person name="Jia Q."/>
            <person name="Kakita M."/>
            <person name="Kanazawa T."/>
            <person name="Kawai Y."/>
            <person name="Kawashima T."/>
            <person name="Kennedy M."/>
            <person name="Kinose K."/>
            <person name="Kinoshita T."/>
            <person name="Kohara Y."/>
            <person name="Koide E."/>
            <person name="Komatsu K."/>
            <person name="Kopischke S."/>
            <person name="Kubo M."/>
            <person name="Kyozuka J."/>
            <person name="Lagercrantz U."/>
            <person name="Lin S.S."/>
            <person name="Lindquist E."/>
            <person name="Lipzen A.M."/>
            <person name="Lu C."/>
            <person name="Luna E.D."/>
            <person name="Martienssen R.A."/>
            <person name="Minamino N."/>
            <person name="Mizutani M."/>
            <person name="Mizutani M."/>
            <person name="Mochizuki N."/>
            <person name="Monte I."/>
            <person name="Mosher R."/>
            <person name="Nagasaki H."/>
            <person name="Nakagami H."/>
            <person name="Naramoto S."/>
            <person name="Nishitani K."/>
            <person name="Ohtani M."/>
            <person name="Okamoto T."/>
            <person name="Okumura M."/>
            <person name="Phillips J."/>
            <person name="Pollak B."/>
            <person name="Reinders A."/>
            <person name="Roevekamp M."/>
            <person name="Sano R."/>
            <person name="Sawa S."/>
            <person name="Schmid M.W."/>
            <person name="Shirakawa M."/>
            <person name="Solano R."/>
            <person name="Spunde A."/>
            <person name="Suetsugu N."/>
            <person name="Sugano S."/>
            <person name="Sugiyama A."/>
            <person name="Sun R."/>
            <person name="Suzuki Y."/>
            <person name="Takenaka M."/>
            <person name="Takezawa D."/>
            <person name="Tomogane H."/>
            <person name="Tsuzuki M."/>
            <person name="Ueda T."/>
            <person name="Umeda M."/>
            <person name="Ward J.M."/>
            <person name="Watanabe Y."/>
            <person name="Yazaki K."/>
            <person name="Yokoyama R."/>
            <person name="Yoshitake Y."/>
            <person name="Yotsui I."/>
            <person name="Zachgo S."/>
            <person name="Schmutz J."/>
        </authorList>
    </citation>
    <scope>NUCLEOTIDE SEQUENCE [LARGE SCALE GENOMIC DNA]</scope>
    <source>
        <strain evidence="2">Tak-1</strain>
    </source>
</reference>
<evidence type="ECO:0000313" key="2">
    <source>
        <dbReference type="EMBL" id="PTQ34744.1"/>
    </source>
</evidence>
<dbReference type="EMBL" id="KZ772749">
    <property type="protein sequence ID" value="PTQ34744.1"/>
    <property type="molecule type" value="Genomic_DNA"/>
</dbReference>
<dbReference type="EMBL" id="KZ772749">
    <property type="protein sequence ID" value="PTQ34743.1"/>
    <property type="molecule type" value="Genomic_DNA"/>
</dbReference>
<dbReference type="OMA" id="QVIKPVH"/>
<evidence type="ECO:0000313" key="3">
    <source>
        <dbReference type="Proteomes" id="UP000244005"/>
    </source>
</evidence>